<sequence>MVEVALRKLYSAFQRLVSSIQPTSTLPLHVPSFNSQVDYLCIECDGWVLYRSGIFASLQTLNSVVCSAVLRSLPHPLLDESAGSCATNSTTETCSTEAKDDTSTAADYDGWSPGGSVEDTYVKDRTDGWIIVRRFTLTRRLLIVKLNAVQHPSLLEVQQVERNLLSQLTAELVLR</sequence>
<gene>
    <name evidence="2" type="ORF">g.14224</name>
</gene>
<protein>
    <submittedName>
        <fullName evidence="2">Uncharacterized protein</fullName>
    </submittedName>
</protein>
<reference evidence="2" key="1">
    <citation type="journal article" date="2016" name="Gigascience">
        <title>De novo construction of an expanded transcriptome assembly for the western tarnished plant bug, Lygus hesperus.</title>
        <authorList>
            <person name="Tassone E.E."/>
            <person name="Geib S.M."/>
            <person name="Hall B."/>
            <person name="Fabrick J.A."/>
            <person name="Brent C.S."/>
            <person name="Hull J.J."/>
        </authorList>
    </citation>
    <scope>NUCLEOTIDE SEQUENCE</scope>
</reference>
<feature type="compositionally biased region" description="Polar residues" evidence="1">
    <location>
        <begin position="86"/>
        <end position="96"/>
    </location>
</feature>
<dbReference type="EMBL" id="GDHC01002950">
    <property type="protein sequence ID" value="JAQ15679.1"/>
    <property type="molecule type" value="Transcribed_RNA"/>
</dbReference>
<evidence type="ECO:0000256" key="1">
    <source>
        <dbReference type="SAM" id="MobiDB-lite"/>
    </source>
</evidence>
<accession>A0A146M8B6</accession>
<evidence type="ECO:0000313" key="2">
    <source>
        <dbReference type="EMBL" id="JAQ15679.1"/>
    </source>
</evidence>
<feature type="region of interest" description="Disordered" evidence="1">
    <location>
        <begin position="86"/>
        <end position="109"/>
    </location>
</feature>
<organism evidence="2">
    <name type="scientific">Lygus hesperus</name>
    <name type="common">Western plant bug</name>
    <dbReference type="NCBI Taxonomy" id="30085"/>
    <lineage>
        <taxon>Eukaryota</taxon>
        <taxon>Metazoa</taxon>
        <taxon>Ecdysozoa</taxon>
        <taxon>Arthropoda</taxon>
        <taxon>Hexapoda</taxon>
        <taxon>Insecta</taxon>
        <taxon>Pterygota</taxon>
        <taxon>Neoptera</taxon>
        <taxon>Paraneoptera</taxon>
        <taxon>Hemiptera</taxon>
        <taxon>Heteroptera</taxon>
        <taxon>Panheteroptera</taxon>
        <taxon>Cimicomorpha</taxon>
        <taxon>Miridae</taxon>
        <taxon>Mirini</taxon>
        <taxon>Lygus</taxon>
    </lineage>
</organism>
<dbReference type="AlphaFoldDB" id="A0A146M8B6"/>
<proteinExistence type="predicted"/>
<name>A0A146M8B6_LYGHE</name>